<evidence type="ECO:0000313" key="1">
    <source>
        <dbReference type="EMBL" id="BBC78502.1"/>
    </source>
</evidence>
<dbReference type="EMBL" id="AP018515">
    <property type="protein sequence ID" value="BBC78502.1"/>
    <property type="molecule type" value="Genomic_DNA"/>
</dbReference>
<dbReference type="AlphaFoldDB" id="A0A2Z5ZCW7"/>
<accession>A0A2Z5ZCW7</accession>
<dbReference type="Proteomes" id="UP000270034">
    <property type="component" value="Chromosome"/>
</dbReference>
<organism evidence="1 2">
    <name type="scientific">Acetobacter orientalis</name>
    <dbReference type="NCBI Taxonomy" id="146474"/>
    <lineage>
        <taxon>Bacteria</taxon>
        <taxon>Pseudomonadati</taxon>
        <taxon>Pseudomonadota</taxon>
        <taxon>Alphaproteobacteria</taxon>
        <taxon>Acetobacterales</taxon>
        <taxon>Acetobacteraceae</taxon>
        <taxon>Acetobacter</taxon>
    </lineage>
</organism>
<name>A0A2Z5ZCW7_9PROT</name>
<dbReference type="KEGG" id="aot:AcetOri_orf00240"/>
<reference evidence="1 2" key="1">
    <citation type="submission" date="2018-02" db="EMBL/GenBank/DDBJ databases">
        <title>Acetobacter orientalis genome.</title>
        <authorList>
            <person name="Nakashima N."/>
            <person name="Tamura T."/>
        </authorList>
    </citation>
    <scope>NUCLEOTIDE SEQUENCE [LARGE SCALE GENOMIC DNA]</scope>
    <source>
        <strain evidence="1 2">FAN1</strain>
    </source>
</reference>
<proteinExistence type="predicted"/>
<protein>
    <submittedName>
        <fullName evidence="1">Ribosome 60S biogenesis amino-terminal protein</fullName>
    </submittedName>
</protein>
<sequence length="50" mass="5303">MGAQKTEPDFSPAFLRQFLSGCLKNGRALSGGLSLPETGVFYAYFAAACL</sequence>
<evidence type="ECO:0000313" key="2">
    <source>
        <dbReference type="Proteomes" id="UP000270034"/>
    </source>
</evidence>
<gene>
    <name evidence="1" type="ORF">AcetOrient_orf00240</name>
</gene>